<protein>
    <recommendedName>
        <fullName evidence="1">AB hydrolase-1 domain-containing protein</fullName>
    </recommendedName>
</protein>
<comment type="caution">
    <text evidence="2">The sequence shown here is derived from an EMBL/GenBank/DDBJ whole genome shotgun (WGS) entry which is preliminary data.</text>
</comment>
<dbReference type="Pfam" id="PF12697">
    <property type="entry name" value="Abhydrolase_6"/>
    <property type="match status" value="1"/>
</dbReference>
<gene>
    <name evidence="2" type="ORF">GCM10023235_03670</name>
</gene>
<sequence length="272" mass="29346">MDARLDRLDIRRSGPEDARCRALLLPGGICTTEFYADVMAEPALSEAGLGLVAMTLPGFGRTAPPEDLSMEGYARLVGEVAAAERCDVLVGHSMGANVAIEAAALGLFRGPLVLLSPTFSRADEARFLGILDRAGRVPGLGPLAWSAMLKAMPRAMKKDMLKDHVPEDRAEVLAADMADNDPEFCRRVVHHYYAYLDRYPSLVTRLRESGARAWVVRGDHDEIGLKDGERRDLEASPQVTMVAVPHAGHLVLVDQPARVAAVIVEASRGVGA</sequence>
<evidence type="ECO:0000313" key="2">
    <source>
        <dbReference type="EMBL" id="GAA4832526.1"/>
    </source>
</evidence>
<dbReference type="Proteomes" id="UP001501752">
    <property type="component" value="Unassembled WGS sequence"/>
</dbReference>
<dbReference type="InterPro" id="IPR029058">
    <property type="entry name" value="AB_hydrolase_fold"/>
</dbReference>
<dbReference type="InterPro" id="IPR000073">
    <property type="entry name" value="AB_hydrolase_1"/>
</dbReference>
<name>A0ABP9D6V7_9ACTN</name>
<evidence type="ECO:0000259" key="1">
    <source>
        <dbReference type="Pfam" id="PF12697"/>
    </source>
</evidence>
<evidence type="ECO:0000313" key="3">
    <source>
        <dbReference type="Proteomes" id="UP001501752"/>
    </source>
</evidence>
<reference evidence="3" key="1">
    <citation type="journal article" date="2019" name="Int. J. Syst. Evol. Microbiol.">
        <title>The Global Catalogue of Microorganisms (GCM) 10K type strain sequencing project: providing services to taxonomists for standard genome sequencing and annotation.</title>
        <authorList>
            <consortium name="The Broad Institute Genomics Platform"/>
            <consortium name="The Broad Institute Genome Sequencing Center for Infectious Disease"/>
            <person name="Wu L."/>
            <person name="Ma J."/>
        </authorList>
    </citation>
    <scope>NUCLEOTIDE SEQUENCE [LARGE SCALE GENOMIC DNA]</scope>
    <source>
        <strain evidence="3">JCM 13006</strain>
    </source>
</reference>
<proteinExistence type="predicted"/>
<dbReference type="SUPFAM" id="SSF53474">
    <property type="entry name" value="alpha/beta-Hydrolases"/>
    <property type="match status" value="1"/>
</dbReference>
<accession>A0ABP9D6V7</accession>
<feature type="domain" description="AB hydrolase-1" evidence="1">
    <location>
        <begin position="23"/>
        <end position="262"/>
    </location>
</feature>
<keyword evidence="3" id="KW-1185">Reference proteome</keyword>
<dbReference type="PANTHER" id="PTHR43798">
    <property type="entry name" value="MONOACYLGLYCEROL LIPASE"/>
    <property type="match status" value="1"/>
</dbReference>
<dbReference type="Gene3D" id="3.40.50.1820">
    <property type="entry name" value="alpha/beta hydrolase"/>
    <property type="match status" value="1"/>
</dbReference>
<dbReference type="PANTHER" id="PTHR43798:SF33">
    <property type="entry name" value="HYDROLASE, PUTATIVE (AFU_ORTHOLOGUE AFUA_2G14860)-RELATED"/>
    <property type="match status" value="1"/>
</dbReference>
<organism evidence="2 3">
    <name type="scientific">Kitasatospora terrestris</name>
    <dbReference type="NCBI Taxonomy" id="258051"/>
    <lineage>
        <taxon>Bacteria</taxon>
        <taxon>Bacillati</taxon>
        <taxon>Actinomycetota</taxon>
        <taxon>Actinomycetes</taxon>
        <taxon>Kitasatosporales</taxon>
        <taxon>Streptomycetaceae</taxon>
        <taxon>Kitasatospora</taxon>
    </lineage>
</organism>
<dbReference type="RefSeq" id="WP_345694969.1">
    <property type="nucleotide sequence ID" value="NZ_BAABIS010000001.1"/>
</dbReference>
<dbReference type="EMBL" id="BAABIS010000001">
    <property type="protein sequence ID" value="GAA4832526.1"/>
    <property type="molecule type" value="Genomic_DNA"/>
</dbReference>
<dbReference type="InterPro" id="IPR050266">
    <property type="entry name" value="AB_hydrolase_sf"/>
</dbReference>